<dbReference type="CDD" id="cd07958">
    <property type="entry name" value="Anticodon_Ia_Leu_BEm"/>
    <property type="match status" value="1"/>
</dbReference>
<evidence type="ECO:0000256" key="5">
    <source>
        <dbReference type="ARBA" id="ARBA00022840"/>
    </source>
</evidence>
<evidence type="ECO:0000313" key="16">
    <source>
        <dbReference type="Proteomes" id="UP000503540"/>
    </source>
</evidence>
<dbReference type="FunFam" id="3.40.50.620:FF:000003">
    <property type="entry name" value="Leucine--tRNA ligase"/>
    <property type="match status" value="1"/>
</dbReference>
<dbReference type="NCBIfam" id="TIGR00396">
    <property type="entry name" value="leuS_bact"/>
    <property type="match status" value="1"/>
</dbReference>
<protein>
    <recommendedName>
        <fullName evidence="9">Leucine--tRNA ligase</fullName>
        <ecNumber evidence="9">6.1.1.4</ecNumber>
    </recommendedName>
    <alternativeName>
        <fullName evidence="9">Leucyl-tRNA synthetase</fullName>
        <shortName evidence="9">LeuRS</shortName>
    </alternativeName>
</protein>
<evidence type="ECO:0000256" key="7">
    <source>
        <dbReference type="ARBA" id="ARBA00023146"/>
    </source>
</evidence>
<keyword evidence="3 9" id="KW-0436">Ligase</keyword>
<dbReference type="Gene3D" id="3.10.20.590">
    <property type="match status" value="1"/>
</dbReference>
<dbReference type="Gene3D" id="3.40.50.620">
    <property type="entry name" value="HUPs"/>
    <property type="match status" value="2"/>
</dbReference>
<evidence type="ECO:0000259" key="14">
    <source>
        <dbReference type="Pfam" id="PF13603"/>
    </source>
</evidence>
<evidence type="ECO:0000313" key="15">
    <source>
        <dbReference type="EMBL" id="QIS15662.1"/>
    </source>
</evidence>
<dbReference type="InterPro" id="IPR002300">
    <property type="entry name" value="aa-tRNA-synth_Ia"/>
</dbReference>
<dbReference type="Pfam" id="PF08264">
    <property type="entry name" value="Anticodon_1"/>
    <property type="match status" value="1"/>
</dbReference>
<name>A0A6G9YR27_9NOCA</name>
<dbReference type="EMBL" id="CP046172">
    <property type="protein sequence ID" value="QIS15662.1"/>
    <property type="molecule type" value="Genomic_DNA"/>
</dbReference>
<comment type="catalytic activity">
    <reaction evidence="8 9">
        <text>tRNA(Leu) + L-leucine + ATP = L-leucyl-tRNA(Leu) + AMP + diphosphate</text>
        <dbReference type="Rhea" id="RHEA:11688"/>
        <dbReference type="Rhea" id="RHEA-COMP:9613"/>
        <dbReference type="Rhea" id="RHEA-COMP:9622"/>
        <dbReference type="ChEBI" id="CHEBI:30616"/>
        <dbReference type="ChEBI" id="CHEBI:33019"/>
        <dbReference type="ChEBI" id="CHEBI:57427"/>
        <dbReference type="ChEBI" id="CHEBI:78442"/>
        <dbReference type="ChEBI" id="CHEBI:78494"/>
        <dbReference type="ChEBI" id="CHEBI:456215"/>
        <dbReference type="EC" id="6.1.1.4"/>
    </reaction>
</comment>
<dbReference type="RefSeq" id="WP_167477869.1">
    <property type="nucleotide sequence ID" value="NZ_CP046172.1"/>
</dbReference>
<feature type="domain" description="Aminoacyl-tRNA synthetase class Ia" evidence="11">
    <location>
        <begin position="431"/>
        <end position="633"/>
    </location>
</feature>
<dbReference type="InterPro" id="IPR009008">
    <property type="entry name" value="Val/Leu/Ile-tRNA-synth_edit"/>
</dbReference>
<comment type="similarity">
    <text evidence="1 9 10">Belongs to the class-I aminoacyl-tRNA synthetase family.</text>
</comment>
<comment type="subcellular location">
    <subcellularLocation>
        <location evidence="9">Cytoplasm</location>
    </subcellularLocation>
</comment>
<dbReference type="PROSITE" id="PS00178">
    <property type="entry name" value="AA_TRNA_LIGASE_I"/>
    <property type="match status" value="1"/>
</dbReference>
<dbReference type="InterPro" id="IPR002302">
    <property type="entry name" value="Leu-tRNA-ligase"/>
</dbReference>
<evidence type="ECO:0000259" key="12">
    <source>
        <dbReference type="Pfam" id="PF08264"/>
    </source>
</evidence>
<dbReference type="SUPFAM" id="SSF47323">
    <property type="entry name" value="Anticodon-binding domain of a subclass of class I aminoacyl-tRNA synthetases"/>
    <property type="match status" value="1"/>
</dbReference>
<evidence type="ECO:0000259" key="11">
    <source>
        <dbReference type="Pfam" id="PF00133"/>
    </source>
</evidence>
<keyword evidence="2 9" id="KW-0963">Cytoplasm</keyword>
<dbReference type="Proteomes" id="UP000503540">
    <property type="component" value="Chromosome"/>
</dbReference>
<dbReference type="Gene3D" id="1.10.730.10">
    <property type="entry name" value="Isoleucyl-tRNA Synthetase, Domain 1"/>
    <property type="match status" value="1"/>
</dbReference>
<keyword evidence="4 9" id="KW-0547">Nucleotide-binding</keyword>
<evidence type="ECO:0000256" key="3">
    <source>
        <dbReference type="ARBA" id="ARBA00022598"/>
    </source>
</evidence>
<dbReference type="InterPro" id="IPR013155">
    <property type="entry name" value="M/V/L/I-tRNA-synth_anticd-bd"/>
</dbReference>
<dbReference type="GO" id="GO:0006429">
    <property type="term" value="P:leucyl-tRNA aminoacylation"/>
    <property type="evidence" value="ECO:0007669"/>
    <property type="project" value="UniProtKB-UniRule"/>
</dbReference>
<gene>
    <name evidence="9" type="primary">leuS</name>
    <name evidence="15" type="ORF">F5544_39205</name>
</gene>
<keyword evidence="16" id="KW-1185">Reference proteome</keyword>
<dbReference type="InterPro" id="IPR015413">
    <property type="entry name" value="Methionyl/Leucyl_tRNA_Synth"/>
</dbReference>
<dbReference type="Pfam" id="PF09334">
    <property type="entry name" value="tRNA-synt_1g"/>
    <property type="match status" value="1"/>
</dbReference>
<dbReference type="GO" id="GO:0002161">
    <property type="term" value="F:aminoacyl-tRNA deacylase activity"/>
    <property type="evidence" value="ECO:0007669"/>
    <property type="project" value="InterPro"/>
</dbReference>
<evidence type="ECO:0000256" key="8">
    <source>
        <dbReference type="ARBA" id="ARBA00047469"/>
    </source>
</evidence>
<evidence type="ECO:0000259" key="13">
    <source>
        <dbReference type="Pfam" id="PF09334"/>
    </source>
</evidence>
<feature type="binding site" evidence="9">
    <location>
        <position position="597"/>
    </location>
    <ligand>
        <name>ATP</name>
        <dbReference type="ChEBI" id="CHEBI:30616"/>
    </ligand>
</feature>
<dbReference type="GO" id="GO:0004823">
    <property type="term" value="F:leucine-tRNA ligase activity"/>
    <property type="evidence" value="ECO:0007669"/>
    <property type="project" value="UniProtKB-UniRule"/>
</dbReference>
<reference evidence="15 16" key="1">
    <citation type="journal article" date="2019" name="ACS Chem. Biol.">
        <title>Identification and Mobilization of a Cryptic Antibiotic Biosynthesis Gene Locus from a Human-Pathogenic Nocardia Isolate.</title>
        <authorList>
            <person name="Herisse M."/>
            <person name="Ishida K."/>
            <person name="Porter J.L."/>
            <person name="Howden B."/>
            <person name="Hertweck C."/>
            <person name="Stinear T.P."/>
            <person name="Pidot S.J."/>
        </authorList>
    </citation>
    <scope>NUCLEOTIDE SEQUENCE [LARGE SCALE GENOMIC DNA]</scope>
    <source>
        <strain evidence="15 16">AUSMDU00012717</strain>
    </source>
</reference>
<dbReference type="InterPro" id="IPR025709">
    <property type="entry name" value="Leu_tRNA-synth_edit"/>
</dbReference>
<dbReference type="EC" id="6.1.1.4" evidence="9"/>
<feature type="domain" description="Leucyl-tRNA synthetase editing" evidence="14">
    <location>
        <begin position="234"/>
        <end position="417"/>
    </location>
</feature>
<feature type="domain" description="Methionyl/Valyl/Leucyl/Isoleucyl-tRNA synthetase anticodon-binding" evidence="12">
    <location>
        <begin position="672"/>
        <end position="791"/>
    </location>
</feature>
<keyword evidence="5 9" id="KW-0067">ATP-binding</keyword>
<dbReference type="InterPro" id="IPR001412">
    <property type="entry name" value="aa-tRNA-synth_I_CS"/>
</dbReference>
<organism evidence="15 16">
    <name type="scientific">Nocardia arthritidis</name>
    <dbReference type="NCBI Taxonomy" id="228602"/>
    <lineage>
        <taxon>Bacteria</taxon>
        <taxon>Bacillati</taxon>
        <taxon>Actinomycetota</taxon>
        <taxon>Actinomycetes</taxon>
        <taxon>Mycobacteriales</taxon>
        <taxon>Nocardiaceae</taxon>
        <taxon>Nocardia</taxon>
    </lineage>
</organism>
<dbReference type="CDD" id="cd00812">
    <property type="entry name" value="LeuRS_core"/>
    <property type="match status" value="1"/>
</dbReference>
<dbReference type="SUPFAM" id="SSF52374">
    <property type="entry name" value="Nucleotidylyl transferase"/>
    <property type="match status" value="1"/>
</dbReference>
<evidence type="ECO:0000256" key="4">
    <source>
        <dbReference type="ARBA" id="ARBA00022741"/>
    </source>
</evidence>
<feature type="domain" description="Methionyl/Leucyl tRNA synthetase" evidence="13">
    <location>
        <begin position="48"/>
        <end position="194"/>
    </location>
</feature>
<dbReference type="PRINTS" id="PR00985">
    <property type="entry name" value="TRNASYNTHLEU"/>
</dbReference>
<keyword evidence="7 9" id="KW-0030">Aminoacyl-tRNA synthetase</keyword>
<dbReference type="SUPFAM" id="SSF50677">
    <property type="entry name" value="ValRS/IleRS/LeuRS editing domain"/>
    <property type="match status" value="1"/>
</dbReference>
<proteinExistence type="inferred from homology"/>
<dbReference type="Pfam" id="PF00133">
    <property type="entry name" value="tRNA-synt_1"/>
    <property type="match status" value="1"/>
</dbReference>
<dbReference type="FunFam" id="3.40.50.620:FF:000056">
    <property type="entry name" value="Leucine--tRNA ligase"/>
    <property type="match status" value="1"/>
</dbReference>
<keyword evidence="6 9" id="KW-0648">Protein biosynthesis</keyword>
<dbReference type="InterPro" id="IPR014729">
    <property type="entry name" value="Rossmann-like_a/b/a_fold"/>
</dbReference>
<dbReference type="Pfam" id="PF13603">
    <property type="entry name" value="tRNA-synt_1_2"/>
    <property type="match status" value="1"/>
</dbReference>
<dbReference type="PANTHER" id="PTHR43740">
    <property type="entry name" value="LEUCYL-TRNA SYNTHETASE"/>
    <property type="match status" value="1"/>
</dbReference>
<sequence length="831" mass="91335">MTSSVDDSSDETFDPTTTVDRWLRSWDLLGSFEVSRLLGDGAPAERRYIVSMFPYPSGDLHMGHAEVYAISDAMARFARMSGADTLFPVGWDSFGLPAENAAFKRELDPRDWTYRNIATQAESFRRLGISFDWRTRLHTSDPEYYRWNQWLFLRMYERGLAYRADATVNWCPTDQTVLANEQVIQGRCERCGAQVRKRALTQWFFRITEYAQRLLDDMAQLEGAWPSEVLTMQRNWIGRSEGAHIDFAIDGRSAPVRVFTTRPDTIYGATVFVVACDAPLAAELCAPDRSTDLIIYRDSVAAATEIERLSTDRPKTGVFLGTYAVNPLSGERIPVYAADYVLAGYGTGAIMAVPAHDQRDLDFALALGLPVRTVIETGAADPARTGVAADGVGVLVDSGRFTGAHSVAAQAEIVAELAERGRGAPTVTYRLHDWLLSRQRYWGTPIPIIHCDTCGEVAVPDEQLPVRLPETGYQLRPEGGRSPLASATDWAEVACPRCGAPARRDTDTMDTFVDSSWYFLRYPNPDYADGPFDPAGIARWLPVDEYIGGKEHATGHLLYARFLTKVLHDAGMLPFTEPFTRLTNQGQVLMDGKAMSKSLGNLVNLQEQIELYGPDAVRVTMIFAGPPEDDIDWADLAPQGAVKWLARVYRLADEIGRAAGTSVETVGSSAVRRSVHEVIAKATELMAAKRLNVTIAQLMQLTNLLRKAVDSGPGAGDPAIREGAEALVRMTSCFAPFTAEEAWQRLGHRPSVSDSGWPVTDFALITAETTVCVFQVDGKVRGRVEVPTGIDDESLRRLALSAPGVTNALAGRAVSNVIVRAPKLVNVVSGR</sequence>
<dbReference type="AlphaFoldDB" id="A0A6G9YR27"/>
<dbReference type="FunFam" id="1.10.730.10:FF:000002">
    <property type="entry name" value="Leucine--tRNA ligase"/>
    <property type="match status" value="1"/>
</dbReference>
<feature type="short sequence motif" description="'HIGH' region" evidence="9">
    <location>
        <begin position="54"/>
        <end position="64"/>
    </location>
</feature>
<dbReference type="HAMAP" id="MF_00049_B">
    <property type="entry name" value="Leu_tRNA_synth_B"/>
    <property type="match status" value="1"/>
</dbReference>
<dbReference type="GO" id="GO:0005524">
    <property type="term" value="F:ATP binding"/>
    <property type="evidence" value="ECO:0007669"/>
    <property type="project" value="UniProtKB-UniRule"/>
</dbReference>
<evidence type="ECO:0000256" key="6">
    <source>
        <dbReference type="ARBA" id="ARBA00022917"/>
    </source>
</evidence>
<dbReference type="PANTHER" id="PTHR43740:SF2">
    <property type="entry name" value="LEUCINE--TRNA LIGASE, MITOCHONDRIAL"/>
    <property type="match status" value="1"/>
</dbReference>
<evidence type="ECO:0000256" key="2">
    <source>
        <dbReference type="ARBA" id="ARBA00022490"/>
    </source>
</evidence>
<dbReference type="GO" id="GO:0005829">
    <property type="term" value="C:cytosol"/>
    <property type="evidence" value="ECO:0007669"/>
    <property type="project" value="TreeGrafter"/>
</dbReference>
<dbReference type="KEGG" id="nah:F5544_39205"/>
<accession>A0A6G9YR27</accession>
<dbReference type="InterPro" id="IPR009080">
    <property type="entry name" value="tRNAsynth_Ia_anticodon-bd"/>
</dbReference>
<evidence type="ECO:0000256" key="9">
    <source>
        <dbReference type="HAMAP-Rule" id="MF_00049"/>
    </source>
</evidence>
<evidence type="ECO:0000256" key="10">
    <source>
        <dbReference type="RuleBase" id="RU363035"/>
    </source>
</evidence>
<feature type="short sequence motif" description="'KMSKS' region" evidence="9">
    <location>
        <begin position="594"/>
        <end position="598"/>
    </location>
</feature>
<evidence type="ECO:0000256" key="1">
    <source>
        <dbReference type="ARBA" id="ARBA00005594"/>
    </source>
</evidence>